<reference evidence="2" key="2">
    <citation type="submission" date="2022-06" db="EMBL/GenBank/DDBJ databases">
        <title>Draft Genome Sequences of Three Actinomyces oris Strains, Isolated from Healthy Human Feces.</title>
        <authorList>
            <person name="Ye Y."/>
            <person name="Liu C."/>
            <person name="Zhao J."/>
            <person name="Xu J."/>
            <person name="Huang H."/>
            <person name="Wang B."/>
            <person name="Wei J."/>
            <person name="Jing X."/>
        </authorList>
    </citation>
    <scope>NUCLEOTIDE SEQUENCE</scope>
    <source>
        <strain evidence="2">CNGBCC1803727</strain>
    </source>
</reference>
<dbReference type="Gene3D" id="3.40.960.10">
    <property type="entry name" value="VSR Endonuclease"/>
    <property type="match status" value="1"/>
</dbReference>
<protein>
    <submittedName>
        <fullName evidence="2">DUF559 domain-containing protein</fullName>
    </submittedName>
</protein>
<name>A0A1Q8V672_9ACTO</name>
<dbReference type="InterPro" id="IPR007569">
    <property type="entry name" value="DUF559"/>
</dbReference>
<dbReference type="RefSeq" id="WP_050798048.1">
    <property type="nucleotide sequence ID" value="NZ_CAUVMB010000042.1"/>
</dbReference>
<reference evidence="3 4" key="1">
    <citation type="submission" date="2016-12" db="EMBL/GenBank/DDBJ databases">
        <title>Genomic comparison of strains in the 'Actinomyces naeslundii' group.</title>
        <authorList>
            <person name="Mughal S.R."/>
            <person name="Do T."/>
            <person name="Gilbert S.C."/>
            <person name="Witherden E.A."/>
            <person name="Didelot X."/>
            <person name="Beighton D."/>
        </authorList>
    </citation>
    <scope>NUCLEOTIDE SEQUENCE [LARGE SCALE GENOMIC DNA]</scope>
    <source>
        <strain evidence="3 4">R21091</strain>
    </source>
</reference>
<dbReference type="EMBL" id="JAMZMF010000007">
    <property type="protein sequence ID" value="MDR0177484.1"/>
    <property type="molecule type" value="Genomic_DNA"/>
</dbReference>
<accession>A0A1Q8V672</accession>
<feature type="domain" description="DUF559" evidence="1">
    <location>
        <begin position="219"/>
        <end position="269"/>
    </location>
</feature>
<evidence type="ECO:0000313" key="3">
    <source>
        <dbReference type="EMBL" id="OLO43631.1"/>
    </source>
</evidence>
<dbReference type="EMBL" id="MSKK01000060">
    <property type="protein sequence ID" value="OLO43631.1"/>
    <property type="molecule type" value="Genomic_DNA"/>
</dbReference>
<organism evidence="3 4">
    <name type="scientific">Actinomyces oris</name>
    <dbReference type="NCBI Taxonomy" id="544580"/>
    <lineage>
        <taxon>Bacteria</taxon>
        <taxon>Bacillati</taxon>
        <taxon>Actinomycetota</taxon>
        <taxon>Actinomycetes</taxon>
        <taxon>Actinomycetales</taxon>
        <taxon>Actinomycetaceae</taxon>
        <taxon>Actinomyces</taxon>
    </lineage>
</organism>
<dbReference type="Proteomes" id="UP001230065">
    <property type="component" value="Unassembled WGS sequence"/>
</dbReference>
<dbReference type="OrthoDB" id="5144556at2"/>
<comment type="caution">
    <text evidence="3">The sequence shown here is derived from an EMBL/GenBank/DDBJ whole genome shotgun (WGS) entry which is preliminary data.</text>
</comment>
<dbReference type="InterPro" id="IPR011335">
    <property type="entry name" value="Restrct_endonuc-II-like"/>
</dbReference>
<sequence>MDDNVLTRIGDALGAVAQADLHLNRTGRRRLQALVDAGELKRYPHGIVALPGTDRRILIARLHRGLITCEHAAAYYGLPLPSPPRSVHVLTPQGRRLPPLWGEHRHETRGRSVLRLEDFPVVSLARCIADLLCCAEEWTALVAADAALHRGRTTRQQVSAYLRGPRRVLGRNRLKRTSDRARSPLETLARVQLQDAGIDVSDGMVISDVGEVDLVVAGWLVIELDGYEFHSDRWSFHHDRERDRELVRQGYTPIRFTSNNVRSGKIVTDVQRILSTHP</sequence>
<proteinExistence type="predicted"/>
<evidence type="ECO:0000313" key="2">
    <source>
        <dbReference type="EMBL" id="MDR0177484.1"/>
    </source>
</evidence>
<dbReference type="Proteomes" id="UP000186471">
    <property type="component" value="Unassembled WGS sequence"/>
</dbReference>
<dbReference type="AlphaFoldDB" id="A0A1Q8V672"/>
<dbReference type="SUPFAM" id="SSF52980">
    <property type="entry name" value="Restriction endonuclease-like"/>
    <property type="match status" value="1"/>
</dbReference>
<gene>
    <name evidence="3" type="ORF">BKH31_12125</name>
    <name evidence="2" type="ORF">RF687_05925</name>
</gene>
<dbReference type="Pfam" id="PF04480">
    <property type="entry name" value="DUF559"/>
    <property type="match status" value="1"/>
</dbReference>
<evidence type="ECO:0000313" key="4">
    <source>
        <dbReference type="Proteomes" id="UP000186471"/>
    </source>
</evidence>
<evidence type="ECO:0000259" key="1">
    <source>
        <dbReference type="Pfam" id="PF04480"/>
    </source>
</evidence>